<evidence type="ECO:0000256" key="4">
    <source>
        <dbReference type="PROSITE-ProRule" id="PRU00146"/>
    </source>
</evidence>
<protein>
    <recommendedName>
        <fullName evidence="5">PHD-type domain-containing protein</fullName>
    </recommendedName>
</protein>
<gene>
    <name evidence="6" type="ORF">GBAR_LOCUS17872</name>
</gene>
<name>A0AA35SK84_GEOBA</name>
<evidence type="ECO:0000313" key="6">
    <source>
        <dbReference type="EMBL" id="CAI8031513.1"/>
    </source>
</evidence>
<dbReference type="PROSITE" id="PS01359">
    <property type="entry name" value="ZF_PHD_1"/>
    <property type="match status" value="1"/>
</dbReference>
<dbReference type="InterPro" id="IPR011011">
    <property type="entry name" value="Znf_FYVE_PHD"/>
</dbReference>
<dbReference type="PROSITE" id="PS50016">
    <property type="entry name" value="ZF_PHD_2"/>
    <property type="match status" value="1"/>
</dbReference>
<feature type="non-terminal residue" evidence="6">
    <location>
        <position position="1"/>
    </location>
</feature>
<dbReference type="InterPro" id="IPR019786">
    <property type="entry name" value="Zinc_finger_PHD-type_CS"/>
</dbReference>
<dbReference type="GO" id="GO:0008270">
    <property type="term" value="F:zinc ion binding"/>
    <property type="evidence" value="ECO:0007669"/>
    <property type="project" value="UniProtKB-KW"/>
</dbReference>
<accession>A0AA35SK84</accession>
<evidence type="ECO:0000256" key="2">
    <source>
        <dbReference type="ARBA" id="ARBA00022771"/>
    </source>
</evidence>
<evidence type="ECO:0000256" key="3">
    <source>
        <dbReference type="ARBA" id="ARBA00022833"/>
    </source>
</evidence>
<organism evidence="6 7">
    <name type="scientific">Geodia barretti</name>
    <name type="common">Barrett's horny sponge</name>
    <dbReference type="NCBI Taxonomy" id="519541"/>
    <lineage>
        <taxon>Eukaryota</taxon>
        <taxon>Metazoa</taxon>
        <taxon>Porifera</taxon>
        <taxon>Demospongiae</taxon>
        <taxon>Heteroscleromorpha</taxon>
        <taxon>Tetractinellida</taxon>
        <taxon>Astrophorina</taxon>
        <taxon>Geodiidae</taxon>
        <taxon>Geodia</taxon>
    </lineage>
</organism>
<evidence type="ECO:0000259" key="5">
    <source>
        <dbReference type="PROSITE" id="PS50016"/>
    </source>
</evidence>
<evidence type="ECO:0000313" key="7">
    <source>
        <dbReference type="Proteomes" id="UP001174909"/>
    </source>
</evidence>
<dbReference type="Proteomes" id="UP001174909">
    <property type="component" value="Unassembled WGS sequence"/>
</dbReference>
<comment type="caution">
    <text evidence="6">The sequence shown here is derived from an EMBL/GenBank/DDBJ whole genome shotgun (WGS) entry which is preliminary data.</text>
</comment>
<dbReference type="SUPFAM" id="SSF57903">
    <property type="entry name" value="FYVE/PHD zinc finger"/>
    <property type="match status" value="1"/>
</dbReference>
<dbReference type="AlphaFoldDB" id="A0AA35SK84"/>
<keyword evidence="3" id="KW-0862">Zinc</keyword>
<dbReference type="EMBL" id="CASHTH010002541">
    <property type="protein sequence ID" value="CAI8031513.1"/>
    <property type="molecule type" value="Genomic_DNA"/>
</dbReference>
<reference evidence="6" key="1">
    <citation type="submission" date="2023-03" db="EMBL/GenBank/DDBJ databases">
        <authorList>
            <person name="Steffen K."/>
            <person name="Cardenas P."/>
        </authorList>
    </citation>
    <scope>NUCLEOTIDE SEQUENCE</scope>
</reference>
<keyword evidence="2 4" id="KW-0863">Zinc-finger</keyword>
<dbReference type="InterPro" id="IPR019787">
    <property type="entry name" value="Znf_PHD-finger"/>
</dbReference>
<dbReference type="InterPro" id="IPR013083">
    <property type="entry name" value="Znf_RING/FYVE/PHD"/>
</dbReference>
<keyword evidence="1" id="KW-0479">Metal-binding</keyword>
<evidence type="ECO:0000256" key="1">
    <source>
        <dbReference type="ARBA" id="ARBA00022723"/>
    </source>
</evidence>
<feature type="domain" description="PHD-type" evidence="5">
    <location>
        <begin position="1"/>
        <end position="57"/>
    </location>
</feature>
<sequence length="185" mass="20469">TCVICCQSLNLAKDEALFCSGRCQQWLHRYCASVSVNAYQSIKADDSSFSCYDCYRRSKDEQLLLLEQSVLDLKAELAQLQSTPLVTGPEATHAAADPSRMAERSYASATSTVDVAMLYSPTPTILTNLSYRSNRCIMTLVSSCLPISDGLTIMNISWPSHTEFLVYFEECFPLFNAPGLKGFST</sequence>
<dbReference type="Gene3D" id="3.30.40.10">
    <property type="entry name" value="Zinc/RING finger domain, C3HC4 (zinc finger)"/>
    <property type="match status" value="1"/>
</dbReference>
<proteinExistence type="predicted"/>
<keyword evidence="7" id="KW-1185">Reference proteome</keyword>